<dbReference type="PROSITE" id="PS50026">
    <property type="entry name" value="EGF_3"/>
    <property type="match status" value="1"/>
</dbReference>
<keyword evidence="7 17" id="KW-0547">Nucleotide-binding</keyword>
<gene>
    <name evidence="26" type="ORF">HAX54_002468</name>
</gene>
<dbReference type="Pfam" id="PF01453">
    <property type="entry name" value="B_lectin"/>
    <property type="match status" value="1"/>
</dbReference>
<evidence type="ECO:0000313" key="27">
    <source>
        <dbReference type="Proteomes" id="UP000823775"/>
    </source>
</evidence>
<evidence type="ECO:0000256" key="20">
    <source>
        <dbReference type="SAM" id="Phobius"/>
    </source>
</evidence>
<dbReference type="InterPro" id="IPR001480">
    <property type="entry name" value="Bulb-type_lectin_dom"/>
</dbReference>
<evidence type="ECO:0000313" key="26">
    <source>
        <dbReference type="EMBL" id="MCD7449943.1"/>
    </source>
</evidence>
<comment type="subcellular location">
    <subcellularLocation>
        <location evidence="1">Membrane</location>
        <topology evidence="1">Single-pass membrane protein</topology>
    </subcellularLocation>
</comment>
<sequence length="707" mass="78924">MAALLWLLILSAFQAVAVLAQQRHFNITLGSSLTPVTNSSWFSPARRFAFGFYEQTNGYAVGISIVGMSKNTAVWTANRNSPVVPSSAFLLLTADGRLIVQVGGREISVINPSLAIASASMLDTGNFVLYSSDHNIIWQSFDNPTNTLLPGQHISAGQELFSSASEADDSLGIFRLKMQDDGNLVQYPVQTPDSASYAYYETGTDGVGNNVTLNLDDGGLLYLLNSSTISLRNLTKGGYPREKTIIYMMKIDADGIFRVYSHSLNQQNSSVIWSSTDDRCAPKGLCGLNGYCINIDDQVKCSCLPGFDFVMPGNWSAGCERNFTAETCRLKEDTSKYYAIRTVDNTRWEDISYAVLDTITKEDCQQACLQDCNCEAALFKDNECRKQRLPLRFGRRDMTNSNLALVKVGINALAEEGLPNQIEETTDKKLRIDILIAGITLAAFALLVLGISGFLIHRNHVWTYRKIQEIRSVQLCEDVAPQAFSYAELEQATSGFKEELGRGAFGTVFKGILAENQKVIAVKRLDKELVEGETEFQNEMKIIGRTHHRNLVRLLGYCLDGSRRLLVYEYMSNGSLAGVLFTPEKQPVWEERCGIARDIARGLVYLHDECDTQIIHCDIKPQNILMDDQFCAKISDFGMAKLLKKDQTRTYTAVRGTRGYVAPEWHRKLPVTVKADVYSFGVLLLELICRRKCVDWSLDENESVLEY</sequence>
<keyword evidence="6 21" id="KW-0732">Signal</keyword>
<comment type="similarity">
    <text evidence="17">Belongs to the protein kinase superfamily. Ser/Thr protein kinase family.</text>
</comment>
<evidence type="ECO:0000256" key="19">
    <source>
        <dbReference type="PROSITE-ProRule" id="PRU10141"/>
    </source>
</evidence>
<keyword evidence="4 17" id="KW-0808">Transferase</keyword>
<dbReference type="SMART" id="SM00108">
    <property type="entry name" value="B_lectin"/>
    <property type="match status" value="2"/>
</dbReference>
<accession>A0ABS8RSY9</accession>
<dbReference type="PROSITE" id="PS00107">
    <property type="entry name" value="PROTEIN_KINASE_ATP"/>
    <property type="match status" value="1"/>
</dbReference>
<dbReference type="InterPro" id="IPR000858">
    <property type="entry name" value="S_locus_glycoprot_dom"/>
</dbReference>
<evidence type="ECO:0000256" key="10">
    <source>
        <dbReference type="ARBA" id="ARBA00022989"/>
    </source>
</evidence>
<dbReference type="EC" id="2.7.11.1" evidence="17"/>
<evidence type="ECO:0000256" key="5">
    <source>
        <dbReference type="ARBA" id="ARBA00022692"/>
    </source>
</evidence>
<evidence type="ECO:0000259" key="23">
    <source>
        <dbReference type="PROSITE" id="PS50026"/>
    </source>
</evidence>
<keyword evidence="14" id="KW-0325">Glycoprotein</keyword>
<evidence type="ECO:0000256" key="1">
    <source>
        <dbReference type="ARBA" id="ARBA00004167"/>
    </source>
</evidence>
<dbReference type="Pfam" id="PF08276">
    <property type="entry name" value="PAN_2"/>
    <property type="match status" value="1"/>
</dbReference>
<dbReference type="InterPro" id="IPR017441">
    <property type="entry name" value="Protein_kinase_ATP_BS"/>
</dbReference>
<comment type="catalytic activity">
    <reaction evidence="15 17">
        <text>L-threonyl-[protein] + ATP = O-phospho-L-threonyl-[protein] + ADP + H(+)</text>
        <dbReference type="Rhea" id="RHEA:46608"/>
        <dbReference type="Rhea" id="RHEA-COMP:11060"/>
        <dbReference type="Rhea" id="RHEA-COMP:11605"/>
        <dbReference type="ChEBI" id="CHEBI:15378"/>
        <dbReference type="ChEBI" id="CHEBI:30013"/>
        <dbReference type="ChEBI" id="CHEBI:30616"/>
        <dbReference type="ChEBI" id="CHEBI:61977"/>
        <dbReference type="ChEBI" id="CHEBI:456216"/>
        <dbReference type="EC" id="2.7.11.1"/>
    </reaction>
</comment>
<evidence type="ECO:0000256" key="11">
    <source>
        <dbReference type="ARBA" id="ARBA00023136"/>
    </source>
</evidence>
<dbReference type="SUPFAM" id="SSF56112">
    <property type="entry name" value="Protein kinase-like (PK-like)"/>
    <property type="match status" value="1"/>
</dbReference>
<keyword evidence="27" id="KW-1185">Reference proteome</keyword>
<dbReference type="InterPro" id="IPR008271">
    <property type="entry name" value="Ser/Thr_kinase_AS"/>
</dbReference>
<feature type="domain" description="EGF-like" evidence="23">
    <location>
        <begin position="276"/>
        <end position="313"/>
    </location>
</feature>
<feature type="domain" description="Apple" evidence="25">
    <location>
        <begin position="328"/>
        <end position="410"/>
    </location>
</feature>
<dbReference type="CDD" id="cd00028">
    <property type="entry name" value="B_lectin"/>
    <property type="match status" value="1"/>
</dbReference>
<dbReference type="SUPFAM" id="SSF51110">
    <property type="entry name" value="alpha-D-mannose-specific plant lectins"/>
    <property type="match status" value="2"/>
</dbReference>
<evidence type="ECO:0000259" key="24">
    <source>
        <dbReference type="PROSITE" id="PS50927"/>
    </source>
</evidence>
<dbReference type="InterPro" id="IPR003609">
    <property type="entry name" value="Pan_app"/>
</dbReference>
<dbReference type="Gene3D" id="2.90.10.10">
    <property type="entry name" value="Bulb-type lectin domain"/>
    <property type="match status" value="2"/>
</dbReference>
<feature type="binding site" evidence="19">
    <location>
        <position position="523"/>
    </location>
    <ligand>
        <name>ATP</name>
        <dbReference type="ChEBI" id="CHEBI:30616"/>
    </ligand>
</feature>
<organism evidence="26 27">
    <name type="scientific">Datura stramonium</name>
    <name type="common">Jimsonweed</name>
    <name type="synonym">Common thornapple</name>
    <dbReference type="NCBI Taxonomy" id="4076"/>
    <lineage>
        <taxon>Eukaryota</taxon>
        <taxon>Viridiplantae</taxon>
        <taxon>Streptophyta</taxon>
        <taxon>Embryophyta</taxon>
        <taxon>Tracheophyta</taxon>
        <taxon>Spermatophyta</taxon>
        <taxon>Magnoliopsida</taxon>
        <taxon>eudicotyledons</taxon>
        <taxon>Gunneridae</taxon>
        <taxon>Pentapetalae</taxon>
        <taxon>asterids</taxon>
        <taxon>lamiids</taxon>
        <taxon>Solanales</taxon>
        <taxon>Solanaceae</taxon>
        <taxon>Solanoideae</taxon>
        <taxon>Datureae</taxon>
        <taxon>Datura</taxon>
    </lineage>
</organism>
<dbReference type="Proteomes" id="UP000823775">
    <property type="component" value="Unassembled WGS sequence"/>
</dbReference>
<dbReference type="Pfam" id="PF00954">
    <property type="entry name" value="S_locus_glycop"/>
    <property type="match status" value="1"/>
</dbReference>
<dbReference type="PROSITE" id="PS50011">
    <property type="entry name" value="PROTEIN_KINASE_DOM"/>
    <property type="match status" value="1"/>
</dbReference>
<keyword evidence="9 17" id="KW-0067">ATP-binding</keyword>
<dbReference type="PANTHER" id="PTHR47976:SF7">
    <property type="entry name" value="RECEPTOR-LIKE SERINE_THREONINE-PROTEIN KINASE"/>
    <property type="match status" value="1"/>
</dbReference>
<keyword evidence="11 20" id="KW-0472">Membrane</keyword>
<dbReference type="PROSITE" id="PS00108">
    <property type="entry name" value="PROTEIN_KINASE_ST"/>
    <property type="match status" value="1"/>
</dbReference>
<dbReference type="InterPro" id="IPR000742">
    <property type="entry name" value="EGF"/>
</dbReference>
<dbReference type="InterPro" id="IPR051343">
    <property type="entry name" value="G-type_lectin_kinases/EP1-like"/>
</dbReference>
<dbReference type="CDD" id="cd00054">
    <property type="entry name" value="EGF_CA"/>
    <property type="match status" value="1"/>
</dbReference>
<dbReference type="PROSITE" id="PS50948">
    <property type="entry name" value="PAN"/>
    <property type="match status" value="1"/>
</dbReference>
<evidence type="ECO:0000256" key="3">
    <source>
        <dbReference type="ARBA" id="ARBA00022536"/>
    </source>
</evidence>
<dbReference type="InterPro" id="IPR011009">
    <property type="entry name" value="Kinase-like_dom_sf"/>
</dbReference>
<evidence type="ECO:0000256" key="4">
    <source>
        <dbReference type="ARBA" id="ARBA00022679"/>
    </source>
</evidence>
<evidence type="ECO:0000256" key="8">
    <source>
        <dbReference type="ARBA" id="ARBA00022777"/>
    </source>
</evidence>
<evidence type="ECO:0000256" key="14">
    <source>
        <dbReference type="ARBA" id="ARBA00023180"/>
    </source>
</evidence>
<keyword evidence="13" id="KW-0675">Receptor</keyword>
<evidence type="ECO:0000259" key="25">
    <source>
        <dbReference type="PROSITE" id="PS50948"/>
    </source>
</evidence>
<evidence type="ECO:0000256" key="17">
    <source>
        <dbReference type="PIRNR" id="PIRNR000641"/>
    </source>
</evidence>
<dbReference type="SMART" id="SM00220">
    <property type="entry name" value="S_TKc"/>
    <property type="match status" value="1"/>
</dbReference>
<protein>
    <recommendedName>
        <fullName evidence="17">Receptor-like serine/threonine-protein kinase</fullName>
        <ecNumber evidence="17">2.7.11.1</ecNumber>
    </recommendedName>
</protein>
<feature type="chain" id="PRO_5046033625" description="Receptor-like serine/threonine-protein kinase" evidence="21">
    <location>
        <begin position="21"/>
        <end position="707"/>
    </location>
</feature>
<dbReference type="InterPro" id="IPR024171">
    <property type="entry name" value="SRK-like_kinase"/>
</dbReference>
<keyword evidence="5 20" id="KW-0812">Transmembrane</keyword>
<dbReference type="Gene3D" id="3.30.200.20">
    <property type="entry name" value="Phosphorylase Kinase, domain 1"/>
    <property type="match status" value="1"/>
</dbReference>
<keyword evidence="12" id="KW-1015">Disulfide bond</keyword>
<keyword evidence="10 20" id="KW-1133">Transmembrane helix</keyword>
<dbReference type="InterPro" id="IPR036426">
    <property type="entry name" value="Bulb-type_lectin_dom_sf"/>
</dbReference>
<feature type="transmembrane region" description="Helical" evidence="20">
    <location>
        <begin position="434"/>
        <end position="456"/>
    </location>
</feature>
<dbReference type="EMBL" id="JACEIK010000111">
    <property type="protein sequence ID" value="MCD7449943.1"/>
    <property type="molecule type" value="Genomic_DNA"/>
</dbReference>
<evidence type="ECO:0000256" key="12">
    <source>
        <dbReference type="ARBA" id="ARBA00023157"/>
    </source>
</evidence>
<evidence type="ECO:0000256" key="16">
    <source>
        <dbReference type="ARBA" id="ARBA00048679"/>
    </source>
</evidence>
<feature type="domain" description="Protein kinase" evidence="22">
    <location>
        <begin position="494"/>
        <end position="707"/>
    </location>
</feature>
<comment type="catalytic activity">
    <reaction evidence="16 17">
        <text>L-seryl-[protein] + ATP = O-phospho-L-seryl-[protein] + ADP + H(+)</text>
        <dbReference type="Rhea" id="RHEA:17989"/>
        <dbReference type="Rhea" id="RHEA-COMP:9863"/>
        <dbReference type="Rhea" id="RHEA-COMP:11604"/>
        <dbReference type="ChEBI" id="CHEBI:15378"/>
        <dbReference type="ChEBI" id="CHEBI:29999"/>
        <dbReference type="ChEBI" id="CHEBI:30616"/>
        <dbReference type="ChEBI" id="CHEBI:83421"/>
        <dbReference type="ChEBI" id="CHEBI:456216"/>
        <dbReference type="EC" id="2.7.11.1"/>
    </reaction>
</comment>
<comment type="caution">
    <text evidence="26">The sequence shown here is derived from an EMBL/GenBank/DDBJ whole genome shotgun (WGS) entry which is preliminary data.</text>
</comment>
<evidence type="ECO:0000256" key="2">
    <source>
        <dbReference type="ARBA" id="ARBA00022527"/>
    </source>
</evidence>
<dbReference type="PROSITE" id="PS50927">
    <property type="entry name" value="BULB_LECTIN"/>
    <property type="match status" value="1"/>
</dbReference>
<dbReference type="InterPro" id="IPR000719">
    <property type="entry name" value="Prot_kinase_dom"/>
</dbReference>
<dbReference type="Gene3D" id="1.10.510.10">
    <property type="entry name" value="Transferase(Phosphotransferase) domain 1"/>
    <property type="match status" value="1"/>
</dbReference>
<evidence type="ECO:0000256" key="9">
    <source>
        <dbReference type="ARBA" id="ARBA00022840"/>
    </source>
</evidence>
<name>A0ABS8RSY9_DATST</name>
<reference evidence="26 27" key="1">
    <citation type="journal article" date="2021" name="BMC Genomics">
        <title>Datura genome reveals duplications of psychoactive alkaloid biosynthetic genes and high mutation rate following tissue culture.</title>
        <authorList>
            <person name="Rajewski A."/>
            <person name="Carter-House D."/>
            <person name="Stajich J."/>
            <person name="Litt A."/>
        </authorList>
    </citation>
    <scope>NUCLEOTIDE SEQUENCE [LARGE SCALE GENOMIC DNA]</scope>
    <source>
        <strain evidence="26">AR-01</strain>
    </source>
</reference>
<evidence type="ECO:0000256" key="18">
    <source>
        <dbReference type="PROSITE-ProRule" id="PRU00076"/>
    </source>
</evidence>
<dbReference type="Pfam" id="PF00069">
    <property type="entry name" value="Pkinase"/>
    <property type="match status" value="1"/>
</dbReference>
<feature type="signal peptide" evidence="21">
    <location>
        <begin position="1"/>
        <end position="20"/>
    </location>
</feature>
<comment type="caution">
    <text evidence="18">Lacks conserved residue(s) required for the propagation of feature annotation.</text>
</comment>
<keyword evidence="3 18" id="KW-0245">EGF-like domain</keyword>
<evidence type="ECO:0000259" key="22">
    <source>
        <dbReference type="PROSITE" id="PS50011"/>
    </source>
</evidence>
<feature type="domain" description="Bulb-type lectin" evidence="24">
    <location>
        <begin position="26"/>
        <end position="142"/>
    </location>
</feature>
<evidence type="ECO:0000256" key="15">
    <source>
        <dbReference type="ARBA" id="ARBA00047899"/>
    </source>
</evidence>
<evidence type="ECO:0000256" key="6">
    <source>
        <dbReference type="ARBA" id="ARBA00022729"/>
    </source>
</evidence>
<keyword evidence="2 17" id="KW-0723">Serine/threonine-protein kinase</keyword>
<dbReference type="PANTHER" id="PTHR47976">
    <property type="entry name" value="G-TYPE LECTIN S-RECEPTOR-LIKE SERINE/THREONINE-PROTEIN KINASE SD2-5"/>
    <property type="match status" value="1"/>
</dbReference>
<dbReference type="PIRSF" id="PIRSF000641">
    <property type="entry name" value="SRK"/>
    <property type="match status" value="1"/>
</dbReference>
<keyword evidence="8 17" id="KW-0418">Kinase</keyword>
<evidence type="ECO:0000256" key="7">
    <source>
        <dbReference type="ARBA" id="ARBA00022741"/>
    </source>
</evidence>
<proteinExistence type="inferred from homology"/>
<evidence type="ECO:0000256" key="21">
    <source>
        <dbReference type="SAM" id="SignalP"/>
    </source>
</evidence>
<evidence type="ECO:0000256" key="13">
    <source>
        <dbReference type="ARBA" id="ARBA00023170"/>
    </source>
</evidence>